<keyword evidence="4" id="KW-1185">Reference proteome</keyword>
<feature type="compositionally biased region" description="Low complexity" evidence="1">
    <location>
        <begin position="60"/>
        <end position="76"/>
    </location>
</feature>
<dbReference type="EMBL" id="WJEC01000904">
    <property type="protein sequence ID" value="KAF7480510.1"/>
    <property type="molecule type" value="Genomic_DNA"/>
</dbReference>
<evidence type="ECO:0000313" key="3">
    <source>
        <dbReference type="EMBL" id="VTJ81175.1"/>
    </source>
</evidence>
<name>A0A5E4CH81_MARMO</name>
<dbReference type="Proteomes" id="UP000662637">
    <property type="component" value="Unassembled WGS sequence"/>
</dbReference>
<dbReference type="Proteomes" id="UP000335636">
    <property type="component" value="Unassembled WGS sequence"/>
</dbReference>
<reference evidence="2" key="2">
    <citation type="submission" date="2020-08" db="EMBL/GenBank/DDBJ databases">
        <authorList>
            <person name="Shumante A."/>
            <person name="Zimin A.V."/>
            <person name="Puiu D."/>
            <person name="Salzberg S.L."/>
        </authorList>
    </citation>
    <scope>NUCLEOTIDE SEQUENCE</scope>
    <source>
        <strain evidence="2">WC2-LM</strain>
        <tissue evidence="2">Liver</tissue>
    </source>
</reference>
<evidence type="ECO:0000313" key="4">
    <source>
        <dbReference type="Proteomes" id="UP000335636"/>
    </source>
</evidence>
<evidence type="ECO:0000313" key="2">
    <source>
        <dbReference type="EMBL" id="KAF7480510.1"/>
    </source>
</evidence>
<dbReference type="EMBL" id="CABDUW010001397">
    <property type="protein sequence ID" value="VTJ81175.1"/>
    <property type="molecule type" value="Genomic_DNA"/>
</dbReference>
<feature type="compositionally biased region" description="Basic and acidic residues" evidence="1">
    <location>
        <begin position="150"/>
        <end position="163"/>
    </location>
</feature>
<proteinExistence type="predicted"/>
<protein>
    <submittedName>
        <fullName evidence="3">Uncharacterized protein</fullName>
    </submittedName>
</protein>
<feature type="region of interest" description="Disordered" evidence="1">
    <location>
        <begin position="26"/>
        <end position="163"/>
    </location>
</feature>
<gene>
    <name evidence="2" type="ORF">GHT09_008311</name>
    <name evidence="3" type="ORF">MONAX_5E002501</name>
</gene>
<organism evidence="3 4">
    <name type="scientific">Marmota monax</name>
    <name type="common">Woodchuck</name>
    <dbReference type="NCBI Taxonomy" id="9995"/>
    <lineage>
        <taxon>Eukaryota</taxon>
        <taxon>Metazoa</taxon>
        <taxon>Chordata</taxon>
        <taxon>Craniata</taxon>
        <taxon>Vertebrata</taxon>
        <taxon>Euteleostomi</taxon>
        <taxon>Mammalia</taxon>
        <taxon>Eutheria</taxon>
        <taxon>Euarchontoglires</taxon>
        <taxon>Glires</taxon>
        <taxon>Rodentia</taxon>
        <taxon>Sciuromorpha</taxon>
        <taxon>Sciuridae</taxon>
        <taxon>Xerinae</taxon>
        <taxon>Marmotini</taxon>
        <taxon>Marmota</taxon>
    </lineage>
</organism>
<accession>A0A5E4CH81</accession>
<reference evidence="3 4" key="1">
    <citation type="submission" date="2019-04" db="EMBL/GenBank/DDBJ databases">
        <authorList>
            <person name="Alioto T."/>
            <person name="Alioto T."/>
        </authorList>
    </citation>
    <scope>NUCLEOTIDE SEQUENCE [LARGE SCALE GENOMIC DNA]</scope>
</reference>
<sequence>MQRTASYLSVCVCHCTILLLRPQDRGTRHNPHRLLSKQPIPQSPTTYTVHASHQQPISCSPEALLPRLSSPSASSRGNRKLFCPDRQRAARRLHRRSGAPAELWEGRRKRRRGDGGRSQKMAEAGPGILVAGVGIPDRRWGLQGEGLRLPGERSEKSRRGQRA</sequence>
<feature type="compositionally biased region" description="Polar residues" evidence="1">
    <location>
        <begin position="39"/>
        <end position="58"/>
    </location>
</feature>
<evidence type="ECO:0000256" key="1">
    <source>
        <dbReference type="SAM" id="MobiDB-lite"/>
    </source>
</evidence>
<dbReference type="AlphaFoldDB" id="A0A5E4CH81"/>